<reference evidence="11" key="1">
    <citation type="journal article" date="2019" name="Int. J. Syst. Evol. Microbiol.">
        <title>The Global Catalogue of Microorganisms (GCM) 10K type strain sequencing project: providing services to taxonomists for standard genome sequencing and annotation.</title>
        <authorList>
            <consortium name="The Broad Institute Genomics Platform"/>
            <consortium name="The Broad Institute Genome Sequencing Center for Infectious Disease"/>
            <person name="Wu L."/>
            <person name="Ma J."/>
        </authorList>
    </citation>
    <scope>NUCLEOTIDE SEQUENCE [LARGE SCALE GENOMIC DNA]</scope>
    <source>
        <strain evidence="11">CCUG 56754</strain>
    </source>
</reference>
<sequence>MSNIFSNNSKLDKKVIGLKPIQFIKEEDNTETEVINQNEDIQMKVQKGYEELQQIKEQKESLLHETDAQIEEAKQKWESEKQQYIEEAKNKGYNEGFTSGKQDSLNQYKELIAKANSIVELANADYHATVEKSEETILELGIKTAEKLIKQHISQDRNSFLEIVKAAIKEIKDQSNISIYLHPDNYEYVLQQKDEICRILDTDTKVSIYINEDLEENGCLIKHPYGQIDASIDTQLIQLRQVLSEISMEQSP</sequence>
<dbReference type="RefSeq" id="WP_390360548.1">
    <property type="nucleotide sequence ID" value="NZ_JBHTKJ010000012.1"/>
</dbReference>
<protein>
    <recommendedName>
        <fullName evidence="7">Flagellar assembly protein FliH</fullName>
    </recommendedName>
</protein>
<evidence type="ECO:0000256" key="6">
    <source>
        <dbReference type="ARBA" id="ARBA00023225"/>
    </source>
</evidence>
<organism evidence="10 11">
    <name type="scientific">Virgibacillus byunsanensis</name>
    <dbReference type="NCBI Taxonomy" id="570945"/>
    <lineage>
        <taxon>Bacteria</taxon>
        <taxon>Bacillati</taxon>
        <taxon>Bacillota</taxon>
        <taxon>Bacilli</taxon>
        <taxon>Bacillales</taxon>
        <taxon>Bacillaceae</taxon>
        <taxon>Virgibacillus</taxon>
    </lineage>
</organism>
<evidence type="ECO:0000313" key="11">
    <source>
        <dbReference type="Proteomes" id="UP001597040"/>
    </source>
</evidence>
<dbReference type="InterPro" id="IPR051472">
    <property type="entry name" value="T3SS_Stator/FliH"/>
</dbReference>
<dbReference type="Proteomes" id="UP001597040">
    <property type="component" value="Unassembled WGS sequence"/>
</dbReference>
<comment type="function">
    <text evidence="1">Needed for flagellar regrowth and assembly.</text>
</comment>
<evidence type="ECO:0000256" key="3">
    <source>
        <dbReference type="ARBA" id="ARBA00022448"/>
    </source>
</evidence>
<dbReference type="Pfam" id="PF02108">
    <property type="entry name" value="FliH"/>
    <property type="match status" value="1"/>
</dbReference>
<dbReference type="PANTHER" id="PTHR34982">
    <property type="entry name" value="YOP PROTEINS TRANSLOCATION PROTEIN L"/>
    <property type="match status" value="1"/>
</dbReference>
<keyword evidence="4" id="KW-1005">Bacterial flagellum biogenesis</keyword>
<accession>A0ABW3LHX2</accession>
<dbReference type="InterPro" id="IPR018035">
    <property type="entry name" value="Flagellar_FliH/T3SS_HrpE"/>
</dbReference>
<keyword evidence="5" id="KW-0653">Protein transport</keyword>
<feature type="domain" description="Flagellar assembly protein FliH/Type III secretion system HrpE" evidence="9">
    <location>
        <begin position="112"/>
        <end position="237"/>
    </location>
</feature>
<keyword evidence="10" id="KW-0282">Flagellum</keyword>
<comment type="caution">
    <text evidence="10">The sequence shown here is derived from an EMBL/GenBank/DDBJ whole genome shotgun (WGS) entry which is preliminary data.</text>
</comment>
<evidence type="ECO:0000256" key="2">
    <source>
        <dbReference type="ARBA" id="ARBA00006602"/>
    </source>
</evidence>
<keyword evidence="11" id="KW-1185">Reference proteome</keyword>
<evidence type="ECO:0000256" key="5">
    <source>
        <dbReference type="ARBA" id="ARBA00022927"/>
    </source>
</evidence>
<evidence type="ECO:0000259" key="9">
    <source>
        <dbReference type="Pfam" id="PF02108"/>
    </source>
</evidence>
<feature type="coiled-coil region" evidence="8">
    <location>
        <begin position="38"/>
        <end position="125"/>
    </location>
</feature>
<dbReference type="PANTHER" id="PTHR34982:SF1">
    <property type="entry name" value="FLAGELLAR ASSEMBLY PROTEIN FLIH"/>
    <property type="match status" value="1"/>
</dbReference>
<dbReference type="InterPro" id="IPR022524">
    <property type="entry name" value="FliH_Bacilli"/>
</dbReference>
<keyword evidence="6" id="KW-1006">Bacterial flagellum protein export</keyword>
<evidence type="ECO:0000256" key="1">
    <source>
        <dbReference type="ARBA" id="ARBA00003041"/>
    </source>
</evidence>
<comment type="similarity">
    <text evidence="2">Belongs to the FliH family.</text>
</comment>
<evidence type="ECO:0000256" key="4">
    <source>
        <dbReference type="ARBA" id="ARBA00022795"/>
    </source>
</evidence>
<keyword evidence="10" id="KW-0969">Cilium</keyword>
<gene>
    <name evidence="10" type="primary">fliH</name>
    <name evidence="10" type="ORF">ACFQ3N_06145</name>
</gene>
<keyword evidence="10" id="KW-0966">Cell projection</keyword>
<keyword evidence="3" id="KW-0813">Transport</keyword>
<evidence type="ECO:0000313" key="10">
    <source>
        <dbReference type="EMBL" id="MFD1037988.1"/>
    </source>
</evidence>
<evidence type="ECO:0000256" key="8">
    <source>
        <dbReference type="SAM" id="Coils"/>
    </source>
</evidence>
<proteinExistence type="inferred from homology"/>
<evidence type="ECO:0000256" key="7">
    <source>
        <dbReference type="NCBIfam" id="TIGR03825"/>
    </source>
</evidence>
<dbReference type="NCBIfam" id="TIGR03825">
    <property type="entry name" value="FliH_bacil"/>
    <property type="match status" value="1"/>
</dbReference>
<name>A0ABW3LHX2_9BACI</name>
<keyword evidence="8" id="KW-0175">Coiled coil</keyword>
<dbReference type="EMBL" id="JBHTKJ010000012">
    <property type="protein sequence ID" value="MFD1037988.1"/>
    <property type="molecule type" value="Genomic_DNA"/>
</dbReference>